<dbReference type="Pfam" id="PF00120">
    <property type="entry name" value="Gln-synt_C"/>
    <property type="match status" value="1"/>
</dbReference>
<dbReference type="FunFam" id="3.50.30.30:FF:000008">
    <property type="entry name" value="Glutamate carboxypeptidase 2"/>
    <property type="match status" value="1"/>
</dbReference>
<dbReference type="PANTHER" id="PTHR10404">
    <property type="entry name" value="N-ACETYLATED-ALPHA-LINKED ACIDIC DIPEPTIDASE"/>
    <property type="match status" value="1"/>
</dbReference>
<dbReference type="InterPro" id="IPR007484">
    <property type="entry name" value="Peptidase_M28"/>
</dbReference>
<feature type="region of interest" description="Disordered" evidence="9">
    <location>
        <begin position="718"/>
        <end position="760"/>
    </location>
</feature>
<evidence type="ECO:0000313" key="11">
    <source>
        <dbReference type="EMBL" id="KAF9757024.1"/>
    </source>
</evidence>
<dbReference type="Pfam" id="PF02225">
    <property type="entry name" value="PA"/>
    <property type="match status" value="1"/>
</dbReference>
<dbReference type="InterPro" id="IPR039373">
    <property type="entry name" value="Peptidase_M28B"/>
</dbReference>
<dbReference type="FunFam" id="3.30.590.10:FF:000005">
    <property type="entry name" value="Probable glutamine synthetase"/>
    <property type="match status" value="1"/>
</dbReference>
<feature type="domain" description="GS catalytic" evidence="10">
    <location>
        <begin position="120"/>
        <end position="520"/>
    </location>
</feature>
<dbReference type="SUPFAM" id="SSF55931">
    <property type="entry name" value="Glutamine synthetase/guanido kinase"/>
    <property type="match status" value="1"/>
</dbReference>
<dbReference type="CDD" id="cd08022">
    <property type="entry name" value="M28_PSMA_like"/>
    <property type="match status" value="1"/>
</dbReference>
<dbReference type="Gene3D" id="3.30.590.10">
    <property type="entry name" value="Glutamine synthetase/guanido kinase, catalytic domain"/>
    <property type="match status" value="1"/>
</dbReference>
<dbReference type="EMBL" id="JADCTT010000002">
    <property type="protein sequence ID" value="KAF9757024.1"/>
    <property type="molecule type" value="Genomic_DNA"/>
</dbReference>
<dbReference type="InterPro" id="IPR008146">
    <property type="entry name" value="Gln_synth_cat_dom"/>
</dbReference>
<evidence type="ECO:0000256" key="7">
    <source>
        <dbReference type="PROSITE-ProRule" id="PRU01331"/>
    </source>
</evidence>
<evidence type="ECO:0000256" key="6">
    <source>
        <dbReference type="ARBA" id="ARBA00022840"/>
    </source>
</evidence>
<feature type="compositionally biased region" description="Polar residues" evidence="9">
    <location>
        <begin position="725"/>
        <end position="735"/>
    </location>
</feature>
<dbReference type="GO" id="GO:0004356">
    <property type="term" value="F:glutamine synthetase activity"/>
    <property type="evidence" value="ECO:0007669"/>
    <property type="project" value="InterPro"/>
</dbReference>
<dbReference type="InterPro" id="IPR014746">
    <property type="entry name" value="Gln_synth/guanido_kin_cat_dom"/>
</dbReference>
<keyword evidence="4" id="KW-0436">Ligase</keyword>
<organism evidence="11 12">
    <name type="scientific">Bionectria ochroleuca</name>
    <name type="common">Gliocladium roseum</name>
    <dbReference type="NCBI Taxonomy" id="29856"/>
    <lineage>
        <taxon>Eukaryota</taxon>
        <taxon>Fungi</taxon>
        <taxon>Dikarya</taxon>
        <taxon>Ascomycota</taxon>
        <taxon>Pezizomycotina</taxon>
        <taxon>Sordariomycetes</taxon>
        <taxon>Hypocreomycetidae</taxon>
        <taxon>Hypocreales</taxon>
        <taxon>Bionectriaceae</taxon>
        <taxon>Clonostachys</taxon>
    </lineage>
</organism>
<keyword evidence="6" id="KW-0067">ATP-binding</keyword>
<dbReference type="AlphaFoldDB" id="A0A8H7NJB0"/>
<keyword evidence="5" id="KW-0547">Nucleotide-binding</keyword>
<dbReference type="GO" id="GO:0005524">
    <property type="term" value="F:ATP binding"/>
    <property type="evidence" value="ECO:0007669"/>
    <property type="project" value="UniProtKB-KW"/>
</dbReference>
<dbReference type="SUPFAM" id="SSF47672">
    <property type="entry name" value="Transferrin receptor-like dimerisation domain"/>
    <property type="match status" value="1"/>
</dbReference>
<comment type="similarity">
    <text evidence="1">Belongs to the peptidase M28 family. M28B subfamily.</text>
</comment>
<dbReference type="SMART" id="SM01230">
    <property type="entry name" value="Gln-synt_C"/>
    <property type="match status" value="1"/>
</dbReference>
<dbReference type="InterPro" id="IPR007365">
    <property type="entry name" value="TFR-like_dimer_dom"/>
</dbReference>
<dbReference type="Gene3D" id="3.10.20.70">
    <property type="entry name" value="Glutamine synthetase, N-terminal domain"/>
    <property type="match status" value="1"/>
</dbReference>
<dbReference type="InterPro" id="IPR046450">
    <property type="entry name" value="PA_dom_sf"/>
</dbReference>
<evidence type="ECO:0000259" key="10">
    <source>
        <dbReference type="PROSITE" id="PS51987"/>
    </source>
</evidence>
<evidence type="ECO:0000313" key="12">
    <source>
        <dbReference type="Proteomes" id="UP000616885"/>
    </source>
</evidence>
<dbReference type="InterPro" id="IPR036651">
    <property type="entry name" value="Gln_synt_N_sf"/>
</dbReference>
<evidence type="ECO:0000256" key="3">
    <source>
        <dbReference type="ARBA" id="ARBA00021364"/>
    </source>
</evidence>
<dbReference type="InterPro" id="IPR036757">
    <property type="entry name" value="TFR-like_dimer_dom_sf"/>
</dbReference>
<protein>
    <recommendedName>
        <fullName evidence="3">Glutamine synthetase</fullName>
    </recommendedName>
</protein>
<dbReference type="CDD" id="cd02121">
    <property type="entry name" value="PA_GCPII_like"/>
    <property type="match status" value="1"/>
</dbReference>
<dbReference type="Proteomes" id="UP000616885">
    <property type="component" value="Unassembled WGS sequence"/>
</dbReference>
<dbReference type="PROSITE" id="PS51987">
    <property type="entry name" value="GS_CATALYTIC"/>
    <property type="match status" value="1"/>
</dbReference>
<proteinExistence type="inferred from homology"/>
<gene>
    <name evidence="11" type="ORF">IM811_007968</name>
</gene>
<dbReference type="InterPro" id="IPR003137">
    <property type="entry name" value="PA_domain"/>
</dbReference>
<evidence type="ECO:0000256" key="8">
    <source>
        <dbReference type="RuleBase" id="RU000384"/>
    </source>
</evidence>
<accession>A0A8H7NJB0</accession>
<dbReference type="FunFam" id="3.40.630.10:FF:000101">
    <property type="entry name" value="N-acetylated alpha-linked acidic dipeptidase like 1"/>
    <property type="match status" value="1"/>
</dbReference>
<evidence type="ECO:0000256" key="9">
    <source>
        <dbReference type="SAM" id="MobiDB-lite"/>
    </source>
</evidence>
<dbReference type="Pfam" id="PF04389">
    <property type="entry name" value="Peptidase_M28"/>
    <property type="match status" value="1"/>
</dbReference>
<evidence type="ECO:0000256" key="4">
    <source>
        <dbReference type="ARBA" id="ARBA00022598"/>
    </source>
</evidence>
<reference evidence="11" key="1">
    <citation type="submission" date="2020-10" db="EMBL/GenBank/DDBJ databases">
        <title>High-Quality Genome Resource of Clonostachys rosea strain S41 by Oxford Nanopore Long-Read Sequencing.</title>
        <authorList>
            <person name="Wang H."/>
        </authorList>
    </citation>
    <scope>NUCLEOTIDE SEQUENCE</scope>
    <source>
        <strain evidence="11">S41</strain>
    </source>
</reference>
<sequence>MASEKITVESLPSLLENDTRVKLAGVDVDGILRGKLVSKSKFLSIATSGFGFCSVIFGWDMHDQTYMRELSISNAENGYRDILAVPDLDSFRRIPWEHNVPFFLVSFFDPDTKAPLSACPRGLLKTQLDKLSAKGYGAMAGAEYEFYQFKNPDPNSSSPAAFLRDNPPHQLPSLTEGMFGYSLTRTVHNQEYFYDVFDTCAAFKCDIEGWHTESGPGVFEAALQFGEILGMADRASLFKYVVKSVGTRHGITPCFMAKPKHGLPGNSGHMHVSLVDSSGKNLLARETPEENPQWKDIAGLSDLGRHFLAGILEGLPDIMPILAPTINSYKRLVENFWAPVTVSWGLEHRAASIRLIAPPTSKASATRFEIRVPGADTNPYFVLAAILGLGWRGVERKLAIPCPPLAADQSIGGTGDQGQRLAKSLKDATQRFMSKDSIAREVFGDEFVDHFGGTRENEVRLFDEAVTDWEMKRYIETTVLAIANHHDFCIDIRIGLCIGHFCLCTRLPGRDSSHASEAHLHERHGLAPVLTEHETILVNSFDNVTLDQWSNYYGHQNKLAGLGYEAAQWTADRFRENGFETRLDEYQVFLTYPLKQELSVTWANGTSEPVNLAEPVLEEDDVTGRPDNQPTFHGFSGSGTGTGEFIYAGRGTLLDFQRLDELGVEIKGKIAIMRYGGPFRGLKVKNAEQFGAVGAIIYSDPGDDGNITAANGYDHYPNGPARHPNSVQKGSTLFLSSRPGDPTTPGYASHEGVPRASHEDVVPGIPSLPLSFASAQPLLKALNGHGSTAAEVNRTRWVGGLDVDYSTGPAPGVTLTITNEMEEKITPIWNVIGYINGSNPEDTVVLGNHRDTWMIGGNGDPNSGSAIVVELTKAVKKLVDSGWKPKRNLVVASWDAEEYGLIGSTEWVEDNANWLTETAVAYLNIDVGVSGPHVDLSATPELHQIGGELFKKVIFPNKGAYNETLYDSWVRDYEGIVGVLGSGSDYTSFLHYGISSLDVGSGGGPNDPIWHYHSNYDSYHWMSTFGDPGFHQHAAVGQYLSLLTFHLLDDQVLPIDVQNYAVELRAYRDDLIEVIDQYGATIDLTDLSDAIEEFALRAEEVKKLEVSALGLHDEAQIQLANSKYRDFQRGFVSQGGLPDREFFRHVVNAPGLDTGYAAVTFPGITEGVQYDRLDDAKAWVSKTANGIRRAGEILRV</sequence>
<dbReference type="SUPFAM" id="SSF54368">
    <property type="entry name" value="Glutamine synthetase, N-terminal domain"/>
    <property type="match status" value="1"/>
</dbReference>
<dbReference type="Gene3D" id="1.20.930.40">
    <property type="entry name" value="Transferrin receptor-like, dimerisation domain"/>
    <property type="match status" value="1"/>
</dbReference>
<dbReference type="GO" id="GO:0004180">
    <property type="term" value="F:carboxypeptidase activity"/>
    <property type="evidence" value="ECO:0007669"/>
    <property type="project" value="TreeGrafter"/>
</dbReference>
<evidence type="ECO:0000256" key="1">
    <source>
        <dbReference type="ARBA" id="ARBA00005634"/>
    </source>
</evidence>
<dbReference type="PANTHER" id="PTHR10404:SF46">
    <property type="entry name" value="VACUOLAR PROTEIN SORTING-ASSOCIATED PROTEIN 70"/>
    <property type="match status" value="1"/>
</dbReference>
<dbReference type="SUPFAM" id="SSF53187">
    <property type="entry name" value="Zn-dependent exopeptidases"/>
    <property type="match status" value="1"/>
</dbReference>
<dbReference type="GO" id="GO:0006576">
    <property type="term" value="P:biogenic amine metabolic process"/>
    <property type="evidence" value="ECO:0007669"/>
    <property type="project" value="UniProtKB-ARBA"/>
</dbReference>
<name>A0A8H7NJB0_BIOOC</name>
<evidence type="ECO:0000256" key="2">
    <source>
        <dbReference type="ARBA" id="ARBA00009897"/>
    </source>
</evidence>
<dbReference type="FunFam" id="3.10.20.70:FF:000013">
    <property type="entry name" value="Glutamine synthetase bacteria"/>
    <property type="match status" value="1"/>
</dbReference>
<dbReference type="Gene3D" id="3.40.630.10">
    <property type="entry name" value="Zn peptidases"/>
    <property type="match status" value="1"/>
</dbReference>
<dbReference type="GO" id="GO:0006542">
    <property type="term" value="P:glutamine biosynthetic process"/>
    <property type="evidence" value="ECO:0007669"/>
    <property type="project" value="InterPro"/>
</dbReference>
<comment type="caution">
    <text evidence="11">The sequence shown here is derived from an EMBL/GenBank/DDBJ whole genome shotgun (WGS) entry which is preliminary data.</text>
</comment>
<evidence type="ECO:0000256" key="5">
    <source>
        <dbReference type="ARBA" id="ARBA00022741"/>
    </source>
</evidence>
<dbReference type="Gene3D" id="3.50.30.30">
    <property type="match status" value="1"/>
</dbReference>
<dbReference type="SUPFAM" id="SSF52025">
    <property type="entry name" value="PA domain"/>
    <property type="match status" value="1"/>
</dbReference>
<dbReference type="Pfam" id="PF04253">
    <property type="entry name" value="TFR_dimer"/>
    <property type="match status" value="1"/>
</dbReference>
<comment type="similarity">
    <text evidence="2 7 8">Belongs to the glutamine synthetase family.</text>
</comment>